<dbReference type="InterPro" id="IPR058644">
    <property type="entry name" value="Mtb12-like_C"/>
</dbReference>
<evidence type="ECO:0000256" key="2">
    <source>
        <dbReference type="ARBA" id="ARBA00093774"/>
    </source>
</evidence>
<feature type="compositionally biased region" description="Low complexity" evidence="3">
    <location>
        <begin position="1"/>
        <end position="35"/>
    </location>
</feature>
<evidence type="ECO:0000313" key="7">
    <source>
        <dbReference type="Proteomes" id="UP001592528"/>
    </source>
</evidence>
<dbReference type="EMBL" id="JBHEZZ010000003">
    <property type="protein sequence ID" value="MFC1401268.1"/>
    <property type="molecule type" value="Genomic_DNA"/>
</dbReference>
<evidence type="ECO:0000313" key="6">
    <source>
        <dbReference type="EMBL" id="MFC1401268.1"/>
    </source>
</evidence>
<feature type="domain" description="Low molecular weight antigen MTB12-like C-terminal" evidence="5">
    <location>
        <begin position="55"/>
        <end position="161"/>
    </location>
</feature>
<evidence type="ECO:0000256" key="4">
    <source>
        <dbReference type="SAM" id="SignalP"/>
    </source>
</evidence>
<dbReference type="Proteomes" id="UP001592528">
    <property type="component" value="Unassembled WGS sequence"/>
</dbReference>
<dbReference type="RefSeq" id="WP_051726518.1">
    <property type="nucleotide sequence ID" value="NZ_JBHEZZ010000003.1"/>
</dbReference>
<dbReference type="Pfam" id="PF26580">
    <property type="entry name" value="Mtb12_C"/>
    <property type="match status" value="1"/>
</dbReference>
<name>A0ABV6UII7_9ACTN</name>
<proteinExistence type="inferred from homology"/>
<evidence type="ECO:0000259" key="5">
    <source>
        <dbReference type="Pfam" id="PF26580"/>
    </source>
</evidence>
<sequence length="170" mass="16110">MTTGAATTAAATSAAPSESASAASSSAAAGGTSTGPCVPTTSPAVSGSGPADTAAAGTQVATAYQKFFDPSTPSATKLGLLQNGKAFVPVLTGFASNPLAAQAAVSVQKVAFTSATAADVTFNLCESGQPVLPNSAGKAVQEGGVWKVADATLCGLVKLNSGGAAVPGCS</sequence>
<feature type="region of interest" description="Disordered" evidence="3">
    <location>
        <begin position="1"/>
        <end position="52"/>
    </location>
</feature>
<feature type="signal peptide" evidence="4">
    <location>
        <begin position="1"/>
        <end position="22"/>
    </location>
</feature>
<accession>A0ABV6UII7</accession>
<evidence type="ECO:0000256" key="3">
    <source>
        <dbReference type="SAM" id="MobiDB-lite"/>
    </source>
</evidence>
<gene>
    <name evidence="6" type="ORF">ACEZDJ_08205</name>
</gene>
<protein>
    <recommendedName>
        <fullName evidence="5">Low molecular weight antigen MTB12-like C-terminal domain-containing protein</fullName>
    </recommendedName>
</protein>
<evidence type="ECO:0000256" key="1">
    <source>
        <dbReference type="ARBA" id="ARBA00022729"/>
    </source>
</evidence>
<comment type="caution">
    <text evidence="6">The sequence shown here is derived from an EMBL/GenBank/DDBJ whole genome shotgun (WGS) entry which is preliminary data.</text>
</comment>
<reference evidence="6 7" key="1">
    <citation type="submission" date="2024-09" db="EMBL/GenBank/DDBJ databases">
        <authorList>
            <person name="Lee S.D."/>
        </authorList>
    </citation>
    <scope>NUCLEOTIDE SEQUENCE [LARGE SCALE GENOMIC DNA]</scope>
    <source>
        <strain evidence="6 7">N1-5</strain>
    </source>
</reference>
<keyword evidence="1 4" id="KW-0732">Signal</keyword>
<organism evidence="6 7">
    <name type="scientific">Streptacidiphilus cavernicola</name>
    <dbReference type="NCBI Taxonomy" id="3342716"/>
    <lineage>
        <taxon>Bacteria</taxon>
        <taxon>Bacillati</taxon>
        <taxon>Actinomycetota</taxon>
        <taxon>Actinomycetes</taxon>
        <taxon>Kitasatosporales</taxon>
        <taxon>Streptomycetaceae</taxon>
        <taxon>Streptacidiphilus</taxon>
    </lineage>
</organism>
<feature type="chain" id="PRO_5045140661" description="Low molecular weight antigen MTB12-like C-terminal domain-containing protein" evidence="4">
    <location>
        <begin position="23"/>
        <end position="170"/>
    </location>
</feature>
<keyword evidence="7" id="KW-1185">Reference proteome</keyword>
<comment type="similarity">
    <text evidence="2">Belongs to the MTB12 family.</text>
</comment>